<evidence type="ECO:0000256" key="1">
    <source>
        <dbReference type="SAM" id="Phobius"/>
    </source>
</evidence>
<evidence type="ECO:0000313" key="3">
    <source>
        <dbReference type="Proteomes" id="UP000887222"/>
    </source>
</evidence>
<accession>A0ABQ4Q3Y6</accession>
<organism evidence="2 3">
    <name type="scientific">Noviherbaspirillum aridicola</name>
    <dbReference type="NCBI Taxonomy" id="2849687"/>
    <lineage>
        <taxon>Bacteria</taxon>
        <taxon>Pseudomonadati</taxon>
        <taxon>Pseudomonadota</taxon>
        <taxon>Betaproteobacteria</taxon>
        <taxon>Burkholderiales</taxon>
        <taxon>Oxalobacteraceae</taxon>
        <taxon>Noviherbaspirillum</taxon>
    </lineage>
</organism>
<keyword evidence="1" id="KW-1133">Transmembrane helix</keyword>
<protein>
    <recommendedName>
        <fullName evidence="4">Secreted protein with PEP-CTERM sorting signal</fullName>
    </recommendedName>
</protein>
<gene>
    <name evidence="2" type="ORF">NCCP691_17450</name>
</gene>
<reference evidence="2 3" key="1">
    <citation type="journal article" date="2022" name="Int. J. Syst. Evol. Microbiol.">
        <title>Noviherbaspirillum aridicola sp. nov., isolated from an arid soil in Pakistan.</title>
        <authorList>
            <person name="Khan I.U."/>
            <person name="Saqib M."/>
            <person name="Amin A."/>
            <person name="Hussain F."/>
            <person name="Li L."/>
            <person name="Liu Y.H."/>
            <person name="Fang B.Z."/>
            <person name="Ahmed I."/>
            <person name="Li W.J."/>
        </authorList>
    </citation>
    <scope>NUCLEOTIDE SEQUENCE [LARGE SCALE GENOMIC DNA]</scope>
    <source>
        <strain evidence="2 3">NCCP-691</strain>
    </source>
</reference>
<dbReference type="RefSeq" id="WP_220807902.1">
    <property type="nucleotide sequence ID" value="NZ_BPMK01000007.1"/>
</dbReference>
<name>A0ABQ4Q3Y6_9BURK</name>
<keyword evidence="3" id="KW-1185">Reference proteome</keyword>
<sequence length="122" mass="12674">MHDRALRKKELLALGAMYRAELVAGREAIRAAAQPQALARAALQQVAGRVVGAAEQKTGLDLSRLDLATVLPLLAGGASLLRGRGGLVRLLLRGGALAGLATGALAFLRRRRGRAAAPGEHL</sequence>
<proteinExistence type="predicted"/>
<dbReference type="Proteomes" id="UP000887222">
    <property type="component" value="Unassembled WGS sequence"/>
</dbReference>
<evidence type="ECO:0008006" key="4">
    <source>
        <dbReference type="Google" id="ProtNLM"/>
    </source>
</evidence>
<evidence type="ECO:0000313" key="2">
    <source>
        <dbReference type="EMBL" id="GIZ51731.1"/>
    </source>
</evidence>
<dbReference type="EMBL" id="BPMK01000007">
    <property type="protein sequence ID" value="GIZ51731.1"/>
    <property type="molecule type" value="Genomic_DNA"/>
</dbReference>
<keyword evidence="1" id="KW-0812">Transmembrane</keyword>
<comment type="caution">
    <text evidence="2">The sequence shown here is derived from an EMBL/GenBank/DDBJ whole genome shotgun (WGS) entry which is preliminary data.</text>
</comment>
<feature type="transmembrane region" description="Helical" evidence="1">
    <location>
        <begin position="87"/>
        <end position="108"/>
    </location>
</feature>
<keyword evidence="1" id="KW-0472">Membrane</keyword>